<protein>
    <submittedName>
        <fullName evidence="1">Uncharacterized protein</fullName>
    </submittedName>
</protein>
<dbReference type="Proteomes" id="UP000322234">
    <property type="component" value="Unassembled WGS sequence"/>
</dbReference>
<keyword evidence="2" id="KW-1185">Reference proteome</keyword>
<reference evidence="1" key="1">
    <citation type="submission" date="2019-10" db="EMBL/GenBank/DDBJ databases">
        <title>The sequence and de novo assembly of the wild yak genome.</title>
        <authorList>
            <person name="Liu Y."/>
        </authorList>
    </citation>
    <scope>NUCLEOTIDE SEQUENCE [LARGE SCALE GENOMIC DNA]</scope>
    <source>
        <strain evidence="1">WY2019</strain>
    </source>
</reference>
<dbReference type="AlphaFoldDB" id="A0A6B0RGF1"/>
<gene>
    <name evidence="1" type="ORF">E5288_WYG007874</name>
</gene>
<accession>A0A6B0RGF1</accession>
<organism evidence="1 2">
    <name type="scientific">Bos mutus</name>
    <name type="common">wild yak</name>
    <dbReference type="NCBI Taxonomy" id="72004"/>
    <lineage>
        <taxon>Eukaryota</taxon>
        <taxon>Metazoa</taxon>
        <taxon>Chordata</taxon>
        <taxon>Craniata</taxon>
        <taxon>Vertebrata</taxon>
        <taxon>Euteleostomi</taxon>
        <taxon>Mammalia</taxon>
        <taxon>Eutheria</taxon>
        <taxon>Laurasiatheria</taxon>
        <taxon>Artiodactyla</taxon>
        <taxon>Ruminantia</taxon>
        <taxon>Pecora</taxon>
        <taxon>Bovidae</taxon>
        <taxon>Bovinae</taxon>
        <taxon>Bos</taxon>
    </lineage>
</organism>
<dbReference type="EMBL" id="VBQZ03000052">
    <property type="protein sequence ID" value="MXQ89100.1"/>
    <property type="molecule type" value="Genomic_DNA"/>
</dbReference>
<comment type="caution">
    <text evidence="1">The sequence shown here is derived from an EMBL/GenBank/DDBJ whole genome shotgun (WGS) entry which is preliminary data.</text>
</comment>
<evidence type="ECO:0000313" key="2">
    <source>
        <dbReference type="Proteomes" id="UP000322234"/>
    </source>
</evidence>
<proteinExistence type="predicted"/>
<name>A0A6B0RGF1_9CETA</name>
<evidence type="ECO:0000313" key="1">
    <source>
        <dbReference type="EMBL" id="MXQ89100.1"/>
    </source>
</evidence>
<sequence length="97" mass="10478">MATVKEDYVAKDSKMPAVYFEKVFGEMTVQNACPADRLESAAPEGLDLALPLASLDWLGLTGAPLTRSKWVAGAKSFGPVLGSRLRSFSEPWLVESC</sequence>